<evidence type="ECO:0000256" key="4">
    <source>
        <dbReference type="HAMAP-Rule" id="MF_01341"/>
    </source>
</evidence>
<proteinExistence type="inferred from homology"/>
<feature type="region of interest" description="Disordered" evidence="5">
    <location>
        <begin position="147"/>
        <end position="204"/>
    </location>
</feature>
<accession>A0A2M6YQU9</accession>
<feature type="compositionally biased region" description="Basic residues" evidence="5">
    <location>
        <begin position="167"/>
        <end position="178"/>
    </location>
</feature>
<dbReference type="NCBIfam" id="TIGR01071">
    <property type="entry name" value="rplO_bact"/>
    <property type="match status" value="1"/>
</dbReference>
<evidence type="ECO:0000313" key="8">
    <source>
        <dbReference type="Proteomes" id="UP000229502"/>
    </source>
</evidence>
<dbReference type="InterPro" id="IPR036227">
    <property type="entry name" value="Ribosomal_uL15/eL18_sf"/>
</dbReference>
<keyword evidence="4" id="KW-0699">rRNA-binding</keyword>
<feature type="domain" description="Large ribosomal subunit protein uL15/eL18" evidence="6">
    <location>
        <begin position="85"/>
        <end position="154"/>
    </location>
</feature>
<dbReference type="AlphaFoldDB" id="A0A2M6YQU9"/>
<keyword evidence="2 4" id="KW-0689">Ribosomal protein</keyword>
<protein>
    <recommendedName>
        <fullName evidence="4">Large ribosomal subunit protein uL15</fullName>
    </recommendedName>
</protein>
<dbReference type="HAMAP" id="MF_01341">
    <property type="entry name" value="Ribosomal_uL15"/>
    <property type="match status" value="1"/>
</dbReference>
<comment type="similarity">
    <text evidence="1 4">Belongs to the universal ribosomal protein uL15 family.</text>
</comment>
<dbReference type="GO" id="GO:0022625">
    <property type="term" value="C:cytosolic large ribosomal subunit"/>
    <property type="evidence" value="ECO:0007669"/>
    <property type="project" value="TreeGrafter"/>
</dbReference>
<dbReference type="GO" id="GO:0003735">
    <property type="term" value="F:structural constituent of ribosome"/>
    <property type="evidence" value="ECO:0007669"/>
    <property type="project" value="InterPro"/>
</dbReference>
<dbReference type="InterPro" id="IPR021131">
    <property type="entry name" value="Ribosomal_uL15/eL18"/>
</dbReference>
<dbReference type="InterPro" id="IPR005749">
    <property type="entry name" value="Ribosomal_uL15_bac-type"/>
</dbReference>
<evidence type="ECO:0000313" key="7">
    <source>
        <dbReference type="EMBL" id="PIU34217.1"/>
    </source>
</evidence>
<evidence type="ECO:0000256" key="1">
    <source>
        <dbReference type="ARBA" id="ARBA00007320"/>
    </source>
</evidence>
<sequence length="204" mass="22488">MAGKRKMKLSDLPKTTQDTKKRIGRGHGSGRGGHTSTRGNKGQKSRGKIGLFFEGTKIKKSLLKRLPLFRGKGKFKPLRTSPFVVNLKYLNIFKAQEEITLNSLKEKRILAKDFPDDAQVKILGEGEINIPLIVLIPTSKGARQKIEKAGGRVEAGGENTETDKVEKTKKKSVRKSKLVKKEKSVEGDSFSANALATADKSEDK</sequence>
<comment type="caution">
    <text evidence="7">The sequence shown here is derived from an EMBL/GenBank/DDBJ whole genome shotgun (WGS) entry which is preliminary data.</text>
</comment>
<dbReference type="EMBL" id="PEWZ01000115">
    <property type="protein sequence ID" value="PIU34217.1"/>
    <property type="molecule type" value="Genomic_DNA"/>
</dbReference>
<dbReference type="Proteomes" id="UP000229502">
    <property type="component" value="Unassembled WGS sequence"/>
</dbReference>
<dbReference type="PANTHER" id="PTHR12934">
    <property type="entry name" value="50S RIBOSOMAL PROTEIN L15"/>
    <property type="match status" value="1"/>
</dbReference>
<reference evidence="8" key="1">
    <citation type="submission" date="2017-09" db="EMBL/GenBank/DDBJ databases">
        <title>Depth-based differentiation of microbial function through sediment-hosted aquifers and enrichment of novel symbionts in the deep terrestrial subsurface.</title>
        <authorList>
            <person name="Probst A.J."/>
            <person name="Ladd B."/>
            <person name="Jarett J.K."/>
            <person name="Geller-Mcgrath D.E."/>
            <person name="Sieber C.M.K."/>
            <person name="Emerson J.B."/>
            <person name="Anantharaman K."/>
            <person name="Thomas B.C."/>
            <person name="Malmstrom R."/>
            <person name="Stieglmeier M."/>
            <person name="Klingl A."/>
            <person name="Woyke T."/>
            <person name="Ryan C.M."/>
            <person name="Banfield J.F."/>
        </authorList>
    </citation>
    <scope>NUCLEOTIDE SEQUENCE [LARGE SCALE GENOMIC DNA]</scope>
</reference>
<evidence type="ECO:0000256" key="3">
    <source>
        <dbReference type="ARBA" id="ARBA00023274"/>
    </source>
</evidence>
<evidence type="ECO:0000256" key="5">
    <source>
        <dbReference type="SAM" id="MobiDB-lite"/>
    </source>
</evidence>
<dbReference type="PANTHER" id="PTHR12934:SF11">
    <property type="entry name" value="LARGE RIBOSOMAL SUBUNIT PROTEIN UL15M"/>
    <property type="match status" value="1"/>
</dbReference>
<evidence type="ECO:0000256" key="2">
    <source>
        <dbReference type="ARBA" id="ARBA00022980"/>
    </source>
</evidence>
<dbReference type="Gene3D" id="3.100.10.10">
    <property type="match status" value="1"/>
</dbReference>
<keyword evidence="3 4" id="KW-0687">Ribonucleoprotein</keyword>
<evidence type="ECO:0000259" key="6">
    <source>
        <dbReference type="Pfam" id="PF00828"/>
    </source>
</evidence>
<name>A0A2M6YQU9_9BACT</name>
<keyword evidence="4" id="KW-0694">RNA-binding</keyword>
<comment type="subunit">
    <text evidence="4">Part of the 50S ribosomal subunit.</text>
</comment>
<organism evidence="7 8">
    <name type="scientific">Candidatus Shapirobacteria bacterium CG07_land_8_20_14_0_80_39_18</name>
    <dbReference type="NCBI Taxonomy" id="1974882"/>
    <lineage>
        <taxon>Bacteria</taxon>
        <taxon>Candidatus Shapironibacteriota</taxon>
    </lineage>
</organism>
<dbReference type="GO" id="GO:0006412">
    <property type="term" value="P:translation"/>
    <property type="evidence" value="ECO:0007669"/>
    <property type="project" value="UniProtKB-UniRule"/>
</dbReference>
<comment type="function">
    <text evidence="4">Binds to the 23S rRNA.</text>
</comment>
<feature type="region of interest" description="Disordered" evidence="5">
    <location>
        <begin position="1"/>
        <end position="46"/>
    </location>
</feature>
<dbReference type="GO" id="GO:0019843">
    <property type="term" value="F:rRNA binding"/>
    <property type="evidence" value="ECO:0007669"/>
    <property type="project" value="UniProtKB-UniRule"/>
</dbReference>
<dbReference type="SUPFAM" id="SSF52080">
    <property type="entry name" value="Ribosomal proteins L15p and L18e"/>
    <property type="match status" value="1"/>
</dbReference>
<dbReference type="InterPro" id="IPR030878">
    <property type="entry name" value="Ribosomal_uL15"/>
</dbReference>
<gene>
    <name evidence="4 7" type="primary">rplO</name>
    <name evidence="7" type="ORF">COT03_02370</name>
</gene>
<dbReference type="Pfam" id="PF00828">
    <property type="entry name" value="Ribosomal_L27A"/>
    <property type="match status" value="1"/>
</dbReference>